<dbReference type="InterPro" id="IPR014722">
    <property type="entry name" value="Rib_uL2_dom2"/>
</dbReference>
<dbReference type="EMBL" id="JAMZFW010000015">
    <property type="protein sequence ID" value="MCP1102928.1"/>
    <property type="molecule type" value="Genomic_DNA"/>
</dbReference>
<organism evidence="3 4">
    <name type="scientific">Aequitasia blattaphilus</name>
    <dbReference type="NCBI Taxonomy" id="2949332"/>
    <lineage>
        <taxon>Bacteria</taxon>
        <taxon>Bacillati</taxon>
        <taxon>Bacillota</taxon>
        <taxon>Clostridia</taxon>
        <taxon>Lachnospirales</taxon>
        <taxon>Lachnospiraceae</taxon>
        <taxon>Aequitasia</taxon>
    </lineage>
</organism>
<keyword evidence="1" id="KW-0689">Ribosomal protein</keyword>
<evidence type="ECO:0000256" key="2">
    <source>
        <dbReference type="ARBA" id="ARBA00023274"/>
    </source>
</evidence>
<name>A0ABT1EAR2_9FIRM</name>
<evidence type="ECO:0000313" key="3">
    <source>
        <dbReference type="EMBL" id="MCP1102928.1"/>
    </source>
</evidence>
<dbReference type="Gene3D" id="2.30.30.30">
    <property type="match status" value="1"/>
</dbReference>
<dbReference type="CDD" id="cd06088">
    <property type="entry name" value="KOW_RPL14"/>
    <property type="match status" value="1"/>
</dbReference>
<sequence length="88" mass="10123">MDVFKIGMLVYSKAGHDAGEAYLICEIEDEYLYLVDGQKKTLDKPKKKKKRHVQRTNSIYDIQTSDDVAIKRVIKEALLGENKEDAYV</sequence>
<proteinExistence type="predicted"/>
<protein>
    <submittedName>
        <fullName evidence="3">KOW domain-containing RNA-binding protein</fullName>
    </submittedName>
</protein>
<reference evidence="3 4" key="1">
    <citation type="journal article" date="2022" name="Genome Biol. Evol.">
        <title>Host diet, physiology and behaviors set the stage for Lachnospiraceae cladogenesis.</title>
        <authorList>
            <person name="Vera-Ponce De Leon A."/>
            <person name="Schneider M."/>
            <person name="Jahnes B.C."/>
            <person name="Sadowski V."/>
            <person name="Camuy-Velez L.A."/>
            <person name="Duan J."/>
            <person name="Sabree Z.L."/>
        </authorList>
    </citation>
    <scope>NUCLEOTIDE SEQUENCE [LARGE SCALE GENOMIC DNA]</scope>
    <source>
        <strain evidence="3 4">PAL113</strain>
    </source>
</reference>
<dbReference type="SUPFAM" id="SSF50104">
    <property type="entry name" value="Translation proteins SH3-like domain"/>
    <property type="match status" value="1"/>
</dbReference>
<dbReference type="RefSeq" id="WP_262066714.1">
    <property type="nucleotide sequence ID" value="NZ_JAMXOD010000015.1"/>
</dbReference>
<keyword evidence="2" id="KW-0687">Ribonucleoprotein</keyword>
<dbReference type="InterPro" id="IPR041985">
    <property type="entry name" value="Ribosomal_eL14_KOW"/>
</dbReference>
<evidence type="ECO:0000256" key="1">
    <source>
        <dbReference type="ARBA" id="ARBA00022980"/>
    </source>
</evidence>
<dbReference type="Proteomes" id="UP001523566">
    <property type="component" value="Unassembled WGS sequence"/>
</dbReference>
<gene>
    <name evidence="3" type="ORF">NK125_10915</name>
</gene>
<keyword evidence="4" id="KW-1185">Reference proteome</keyword>
<accession>A0ABT1EAR2</accession>
<comment type="caution">
    <text evidence="3">The sequence shown here is derived from an EMBL/GenBank/DDBJ whole genome shotgun (WGS) entry which is preliminary data.</text>
</comment>
<evidence type="ECO:0000313" key="4">
    <source>
        <dbReference type="Proteomes" id="UP001523566"/>
    </source>
</evidence>
<dbReference type="InterPro" id="IPR008991">
    <property type="entry name" value="Translation_prot_SH3-like_sf"/>
</dbReference>